<organism evidence="11 12">
    <name type="scientific">Oecophyllibacter saccharovorans</name>
    <dbReference type="NCBI Taxonomy" id="2558360"/>
    <lineage>
        <taxon>Bacteria</taxon>
        <taxon>Pseudomonadati</taxon>
        <taxon>Pseudomonadota</taxon>
        <taxon>Alphaproteobacteria</taxon>
        <taxon>Acetobacterales</taxon>
        <taxon>Acetobacteraceae</taxon>
        <taxon>Oecophyllibacter</taxon>
    </lineage>
</organism>
<evidence type="ECO:0000256" key="2">
    <source>
        <dbReference type="ARBA" id="ARBA00004733"/>
    </source>
</evidence>
<dbReference type="Gene3D" id="3.20.20.70">
    <property type="entry name" value="Aldolase class I"/>
    <property type="match status" value="1"/>
</dbReference>
<evidence type="ECO:0000313" key="11">
    <source>
        <dbReference type="EMBL" id="TPW36081.1"/>
    </source>
</evidence>
<comment type="catalytic activity">
    <reaction evidence="8 9">
        <text>(1S,2R)-1-C-(indol-3-yl)glycerol 3-phosphate + L-serine = D-glyceraldehyde 3-phosphate + L-tryptophan + H2O</text>
        <dbReference type="Rhea" id="RHEA:10532"/>
        <dbReference type="ChEBI" id="CHEBI:15377"/>
        <dbReference type="ChEBI" id="CHEBI:33384"/>
        <dbReference type="ChEBI" id="CHEBI:57912"/>
        <dbReference type="ChEBI" id="CHEBI:58866"/>
        <dbReference type="ChEBI" id="CHEBI:59776"/>
        <dbReference type="EC" id="4.2.1.20"/>
    </reaction>
</comment>
<evidence type="ECO:0000256" key="9">
    <source>
        <dbReference type="HAMAP-Rule" id="MF_00131"/>
    </source>
</evidence>
<dbReference type="Proteomes" id="UP000315037">
    <property type="component" value="Unassembled WGS sequence"/>
</dbReference>
<evidence type="ECO:0000256" key="3">
    <source>
        <dbReference type="ARBA" id="ARBA00011270"/>
    </source>
</evidence>
<gene>
    <name evidence="9" type="primary">trpA</name>
    <name evidence="11" type="ORF">E3202_04075</name>
</gene>
<dbReference type="FunFam" id="3.20.20.70:FF:000037">
    <property type="entry name" value="Tryptophan synthase alpha chain"/>
    <property type="match status" value="1"/>
</dbReference>
<protein>
    <recommendedName>
        <fullName evidence="9">Tryptophan synthase alpha chain</fullName>
        <ecNumber evidence="9">4.2.1.20</ecNumber>
    </recommendedName>
</protein>
<keyword evidence="4 9" id="KW-0028">Amino-acid biosynthesis</keyword>
<dbReference type="SUPFAM" id="SSF51366">
    <property type="entry name" value="Ribulose-phoshate binding barrel"/>
    <property type="match status" value="1"/>
</dbReference>
<dbReference type="CDD" id="cd04724">
    <property type="entry name" value="Tryptophan_synthase_alpha"/>
    <property type="match status" value="1"/>
</dbReference>
<proteinExistence type="inferred from homology"/>
<dbReference type="PANTHER" id="PTHR43406:SF1">
    <property type="entry name" value="TRYPTOPHAN SYNTHASE ALPHA CHAIN, CHLOROPLASTIC"/>
    <property type="match status" value="1"/>
</dbReference>
<evidence type="ECO:0000256" key="7">
    <source>
        <dbReference type="ARBA" id="ARBA00023239"/>
    </source>
</evidence>
<dbReference type="InterPro" id="IPR011060">
    <property type="entry name" value="RibuloseP-bd_barrel"/>
</dbReference>
<comment type="subunit">
    <text evidence="3 9">Tetramer of two alpha and two beta chains.</text>
</comment>
<dbReference type="HAMAP" id="MF_00131">
    <property type="entry name" value="Trp_synth_alpha"/>
    <property type="match status" value="1"/>
</dbReference>
<sequence>MTSLPHPSAPERKNRIGKRFARLAAEGRGALIPYLEAFDPDRATSLALLKAMPEAGADLIEVGVPFSDPSADGPTIQQAAERGLKAGATLEGVLEMVAEFRQTDDETPIVLMGYCNPIDRFGPEKFCRAAARAGVDGLIVVDLPPEEVALLAPHARANGLDIITLTAPTTPQARLNTILKNATGFVYYVSIAGVTGTASATTAQLRSALERLRQATSLPVAIGFGIRTPQQAAEASRIADGAVVASALIKTLASTLNDGQATPQTLPAVLAQLRQLAAGVRGEALPSQDERSHRE</sequence>
<feature type="active site" description="Proton acceptor" evidence="9">
    <location>
        <position position="72"/>
    </location>
</feature>
<evidence type="ECO:0000313" key="12">
    <source>
        <dbReference type="Proteomes" id="UP000315037"/>
    </source>
</evidence>
<dbReference type="RefSeq" id="WP_165600425.1">
    <property type="nucleotide sequence ID" value="NZ_SORZ01000001.1"/>
</dbReference>
<accession>A0A506URV0</accession>
<comment type="similarity">
    <text evidence="9 10">Belongs to the TrpA family.</text>
</comment>
<dbReference type="AlphaFoldDB" id="A0A506URV0"/>
<comment type="caution">
    <text evidence="11">The sequence shown here is derived from an EMBL/GenBank/DDBJ whole genome shotgun (WGS) entry which is preliminary data.</text>
</comment>
<name>A0A506URV0_9PROT</name>
<comment type="function">
    <text evidence="1 9">The alpha subunit is responsible for the aldol cleavage of indoleglycerol phosphate to indole and glyceraldehyde 3-phosphate.</text>
</comment>
<dbReference type="GO" id="GO:0005829">
    <property type="term" value="C:cytosol"/>
    <property type="evidence" value="ECO:0007669"/>
    <property type="project" value="TreeGrafter"/>
</dbReference>
<dbReference type="EMBL" id="SORZ01000001">
    <property type="protein sequence ID" value="TPW36081.1"/>
    <property type="molecule type" value="Genomic_DNA"/>
</dbReference>
<feature type="active site" description="Proton acceptor" evidence="9">
    <location>
        <position position="61"/>
    </location>
</feature>
<keyword evidence="6 9" id="KW-0057">Aromatic amino acid biosynthesis</keyword>
<dbReference type="Pfam" id="PF00290">
    <property type="entry name" value="Trp_syntA"/>
    <property type="match status" value="1"/>
</dbReference>
<keyword evidence="5 9" id="KW-0822">Tryptophan biosynthesis</keyword>
<dbReference type="NCBIfam" id="TIGR00262">
    <property type="entry name" value="trpA"/>
    <property type="match status" value="1"/>
</dbReference>
<dbReference type="InterPro" id="IPR013785">
    <property type="entry name" value="Aldolase_TIM"/>
</dbReference>
<dbReference type="UniPathway" id="UPA00035">
    <property type="reaction ID" value="UER00044"/>
</dbReference>
<evidence type="ECO:0000256" key="6">
    <source>
        <dbReference type="ARBA" id="ARBA00023141"/>
    </source>
</evidence>
<keyword evidence="12" id="KW-1185">Reference proteome</keyword>
<dbReference type="InterPro" id="IPR002028">
    <property type="entry name" value="Trp_synthase_suA"/>
</dbReference>
<dbReference type="EC" id="4.2.1.20" evidence="9"/>
<evidence type="ECO:0000256" key="8">
    <source>
        <dbReference type="ARBA" id="ARBA00049047"/>
    </source>
</evidence>
<keyword evidence="7 9" id="KW-0456">Lyase</keyword>
<dbReference type="PANTHER" id="PTHR43406">
    <property type="entry name" value="TRYPTOPHAN SYNTHASE, ALPHA CHAIN"/>
    <property type="match status" value="1"/>
</dbReference>
<evidence type="ECO:0000256" key="10">
    <source>
        <dbReference type="RuleBase" id="RU003662"/>
    </source>
</evidence>
<evidence type="ECO:0000256" key="1">
    <source>
        <dbReference type="ARBA" id="ARBA00003365"/>
    </source>
</evidence>
<evidence type="ECO:0000256" key="5">
    <source>
        <dbReference type="ARBA" id="ARBA00022822"/>
    </source>
</evidence>
<dbReference type="GO" id="GO:0004834">
    <property type="term" value="F:tryptophan synthase activity"/>
    <property type="evidence" value="ECO:0007669"/>
    <property type="project" value="UniProtKB-UniRule"/>
</dbReference>
<reference evidence="11 12" key="1">
    <citation type="submission" date="2019-03" db="EMBL/GenBank/DDBJ databases">
        <title>The complete genome sequence of Neokomagataea sp. Jb2 NBRC113641.</title>
        <authorList>
            <person name="Chua K.-O."/>
            <person name="Chan K.-G."/>
            <person name="See-Too W.-S."/>
        </authorList>
    </citation>
    <scope>NUCLEOTIDE SEQUENCE [LARGE SCALE GENOMIC DNA]</scope>
    <source>
        <strain evidence="11 12">Jb2</strain>
    </source>
</reference>
<comment type="pathway">
    <text evidence="2 9">Amino-acid biosynthesis; L-tryptophan biosynthesis; L-tryptophan from chorismate: step 5/5.</text>
</comment>
<evidence type="ECO:0000256" key="4">
    <source>
        <dbReference type="ARBA" id="ARBA00022605"/>
    </source>
</evidence>